<protein>
    <submittedName>
        <fullName evidence="1">Uncharacterized protein</fullName>
    </submittedName>
</protein>
<proteinExistence type="predicted"/>
<evidence type="ECO:0000313" key="2">
    <source>
        <dbReference type="Proteomes" id="UP000790709"/>
    </source>
</evidence>
<sequence>MGIYVYGPPTTGAVSFADFCVNQSPAGAYAAHLAEATQARANLHGVLNDSKRIDRNDKDYLKLVKARTPPLLSSTLPTSRAGPGRVAPAAVRRHEMRRCWRDRTQIGTKSALAAAQSLAVRKPLAKSTADAVLAPGPPLPKSHSSPRSSQRSTSSARPLWAPSRELRSRTSGSASTREAVGFLAWARRGLEELRCGGLSFQPVLKQCDLQARIPAGSFAVVPKPYAPPRPAFGPGSAGREVRSQGYGGAPGMSEGGRGTWMIWEMIRGGSIQAVMARGRPWMPMFYIRAMGGVYNIVILLLRMSPRLKITV</sequence>
<accession>A0ACB8B3I2</accession>
<dbReference type="EMBL" id="MU266603">
    <property type="protein sequence ID" value="KAH7920114.1"/>
    <property type="molecule type" value="Genomic_DNA"/>
</dbReference>
<dbReference type="Proteomes" id="UP000790709">
    <property type="component" value="Unassembled WGS sequence"/>
</dbReference>
<comment type="caution">
    <text evidence="1">The sequence shown here is derived from an EMBL/GenBank/DDBJ whole genome shotgun (WGS) entry which is preliminary data.</text>
</comment>
<organism evidence="1 2">
    <name type="scientific">Leucogyrophana mollusca</name>
    <dbReference type="NCBI Taxonomy" id="85980"/>
    <lineage>
        <taxon>Eukaryota</taxon>
        <taxon>Fungi</taxon>
        <taxon>Dikarya</taxon>
        <taxon>Basidiomycota</taxon>
        <taxon>Agaricomycotina</taxon>
        <taxon>Agaricomycetes</taxon>
        <taxon>Agaricomycetidae</taxon>
        <taxon>Boletales</taxon>
        <taxon>Boletales incertae sedis</taxon>
        <taxon>Leucogyrophana</taxon>
    </lineage>
</organism>
<evidence type="ECO:0000313" key="1">
    <source>
        <dbReference type="EMBL" id="KAH7920114.1"/>
    </source>
</evidence>
<gene>
    <name evidence="1" type="ORF">BV22DRAFT_1122973</name>
</gene>
<keyword evidence="2" id="KW-1185">Reference proteome</keyword>
<name>A0ACB8B3I2_9AGAM</name>
<reference evidence="1" key="1">
    <citation type="journal article" date="2021" name="New Phytol.">
        <title>Evolutionary innovations through gain and loss of genes in the ectomycorrhizal Boletales.</title>
        <authorList>
            <person name="Wu G."/>
            <person name="Miyauchi S."/>
            <person name="Morin E."/>
            <person name="Kuo A."/>
            <person name="Drula E."/>
            <person name="Varga T."/>
            <person name="Kohler A."/>
            <person name="Feng B."/>
            <person name="Cao Y."/>
            <person name="Lipzen A."/>
            <person name="Daum C."/>
            <person name="Hundley H."/>
            <person name="Pangilinan J."/>
            <person name="Johnson J."/>
            <person name="Barry K."/>
            <person name="LaButti K."/>
            <person name="Ng V."/>
            <person name="Ahrendt S."/>
            <person name="Min B."/>
            <person name="Choi I.G."/>
            <person name="Park H."/>
            <person name="Plett J.M."/>
            <person name="Magnuson J."/>
            <person name="Spatafora J.W."/>
            <person name="Nagy L.G."/>
            <person name="Henrissat B."/>
            <person name="Grigoriev I.V."/>
            <person name="Yang Z.L."/>
            <person name="Xu J."/>
            <person name="Martin F.M."/>
        </authorList>
    </citation>
    <scope>NUCLEOTIDE SEQUENCE</scope>
    <source>
        <strain evidence="1">KUC20120723A-06</strain>
    </source>
</reference>